<dbReference type="EMBL" id="QNQT01000008">
    <property type="protein sequence ID" value="RDU35754.1"/>
    <property type="molecule type" value="Genomic_DNA"/>
</dbReference>
<accession>A0A3D8GMN2</accession>
<dbReference type="AlphaFoldDB" id="A0A3D8GMN2"/>
<organism evidence="1 2">
    <name type="scientific">Neobacillus piezotolerans</name>
    <dbReference type="NCBI Taxonomy" id="2259171"/>
    <lineage>
        <taxon>Bacteria</taxon>
        <taxon>Bacillati</taxon>
        <taxon>Bacillota</taxon>
        <taxon>Bacilli</taxon>
        <taxon>Bacillales</taxon>
        <taxon>Bacillaceae</taxon>
        <taxon>Neobacillus</taxon>
    </lineage>
</organism>
<comment type="caution">
    <text evidence="1">The sequence shown here is derived from an EMBL/GenBank/DDBJ whole genome shotgun (WGS) entry which is preliminary data.</text>
</comment>
<dbReference type="Proteomes" id="UP000257144">
    <property type="component" value="Unassembled WGS sequence"/>
</dbReference>
<dbReference type="RefSeq" id="WP_115453132.1">
    <property type="nucleotide sequence ID" value="NZ_QNQT01000008.1"/>
</dbReference>
<gene>
    <name evidence="1" type="ORF">DRW41_16570</name>
</gene>
<dbReference type="NCBIfam" id="NF033491">
    <property type="entry name" value="BA3454_fam"/>
    <property type="match status" value="1"/>
</dbReference>
<evidence type="ECO:0000313" key="2">
    <source>
        <dbReference type="Proteomes" id="UP000257144"/>
    </source>
</evidence>
<reference evidence="1 2" key="1">
    <citation type="submission" date="2018-07" db="EMBL/GenBank/DDBJ databases">
        <title>Bacillus sp. YLB-04 draft genome sequence.</title>
        <authorList>
            <person name="Yu L."/>
            <person name="Tang X."/>
        </authorList>
    </citation>
    <scope>NUCLEOTIDE SEQUENCE [LARGE SCALE GENOMIC DNA]</scope>
    <source>
        <strain evidence="1 2">YLB-04</strain>
    </source>
</reference>
<name>A0A3D8GMN2_9BACI</name>
<protein>
    <submittedName>
        <fullName evidence="1">BA3454 family stress response protein</fullName>
    </submittedName>
</protein>
<evidence type="ECO:0000313" key="1">
    <source>
        <dbReference type="EMBL" id="RDU35754.1"/>
    </source>
</evidence>
<sequence>MVQVNVKVEYLGKNYMTNVITDPQASDEEIMQLALEQVKKQWTE</sequence>
<keyword evidence="2" id="KW-1185">Reference proteome</keyword>
<proteinExistence type="predicted"/>
<dbReference type="InterPro" id="IPR049728">
    <property type="entry name" value="BA3454-like"/>
</dbReference>
<dbReference type="OrthoDB" id="2721802at2"/>